<dbReference type="GO" id="GO:0046677">
    <property type="term" value="P:response to antibiotic"/>
    <property type="evidence" value="ECO:0007669"/>
    <property type="project" value="UniProtKB-KW"/>
</dbReference>
<name>A0A174X6G9_PARDI</name>
<gene>
    <name evidence="3" type="ORF">ERS852560_03862</name>
</gene>
<evidence type="ECO:0000313" key="4">
    <source>
        <dbReference type="Proteomes" id="UP000095332"/>
    </source>
</evidence>
<dbReference type="GO" id="GO:0046353">
    <property type="term" value="F:aminoglycoside 3-N-acetyltransferase activity"/>
    <property type="evidence" value="ECO:0007669"/>
    <property type="project" value="UniProtKB-EC"/>
</dbReference>
<comment type="similarity">
    <text evidence="2">Belongs to the antibiotic N-acetyltransferase family.</text>
</comment>
<keyword evidence="2" id="KW-0046">Antibiotic resistance</keyword>
<evidence type="ECO:0000256" key="2">
    <source>
        <dbReference type="RuleBase" id="RU365031"/>
    </source>
</evidence>
<keyword evidence="2 3" id="KW-0808">Transferase</keyword>
<dbReference type="EC" id="2.3.1.-" evidence="2"/>
<dbReference type="SUPFAM" id="SSF110710">
    <property type="entry name" value="TTHA0583/YokD-like"/>
    <property type="match status" value="1"/>
</dbReference>
<evidence type="ECO:0000313" key="3">
    <source>
        <dbReference type="EMBL" id="CUQ53236.1"/>
    </source>
</evidence>
<dbReference type="Proteomes" id="UP000095332">
    <property type="component" value="Unassembled WGS sequence"/>
</dbReference>
<dbReference type="AlphaFoldDB" id="A0A174X6G9"/>
<comment type="catalytic activity">
    <reaction evidence="2">
        <text>a 2-deoxystreptamine antibiotic + acetyl-CoA = an N(3)-acetyl-2-deoxystreptamine antibiotic + CoA + H(+)</text>
        <dbReference type="Rhea" id="RHEA:12665"/>
        <dbReference type="ChEBI" id="CHEBI:15378"/>
        <dbReference type="ChEBI" id="CHEBI:57287"/>
        <dbReference type="ChEBI" id="CHEBI:57288"/>
        <dbReference type="ChEBI" id="CHEBI:57921"/>
        <dbReference type="ChEBI" id="CHEBI:77452"/>
        <dbReference type="EC" id="2.3.1.81"/>
    </reaction>
</comment>
<protein>
    <recommendedName>
        <fullName evidence="1 2">Aminoglycoside N(3)-acetyltransferase</fullName>
        <ecNumber evidence="2">2.3.1.-</ecNumber>
    </recommendedName>
</protein>
<accession>A0A174X6G9</accession>
<dbReference type="EMBL" id="CZBM01000020">
    <property type="protein sequence ID" value="CUQ53236.1"/>
    <property type="molecule type" value="Genomic_DNA"/>
</dbReference>
<dbReference type="InterPro" id="IPR028345">
    <property type="entry name" value="Antibiotic_NAT-like"/>
</dbReference>
<sequence length="331" mass="38777">MYSLLYEFESCLFMKKIFQFLYLNFICRFTRLEILVRHIYWHNYSLFHKYKPSYKENGKCGSKCDFNILLDVLDKYSLKGKIVIVHSSYGELESTGLSPEEIVDKLIDFLGPDSTLVMPCLRKFKEMGKKEDILKKDLSNVLIRYNIKKSPVVSGFLPFALLRKEGSCASRFPLTPVVAYGKYAKEIVEHNIDGDFLTSHGPNSSWKFCYDHDAVVIGLGVVLNHFLSIIHVREDNDPDWPVRDWYRKLKFDVVDGDFHKQISVHERIPKWGLLYSPDGVFKRDMYKNEIIKVNRESGIDVSIAYSSAILDFIKRHPNRTYPFYIPKKYYK</sequence>
<evidence type="ECO:0000256" key="1">
    <source>
        <dbReference type="ARBA" id="ARBA00012882"/>
    </source>
</evidence>
<keyword evidence="2" id="KW-0012">Acyltransferase</keyword>
<dbReference type="InterPro" id="IPR003679">
    <property type="entry name" value="Amioglycoside_AcTrfase"/>
</dbReference>
<reference evidence="3 4" key="1">
    <citation type="submission" date="2015-09" db="EMBL/GenBank/DDBJ databases">
        <authorList>
            <consortium name="Pathogen Informatics"/>
        </authorList>
    </citation>
    <scope>NUCLEOTIDE SEQUENCE [LARGE SCALE GENOMIC DNA]</scope>
    <source>
        <strain evidence="3 4">2789STDY5834948</strain>
    </source>
</reference>
<dbReference type="Pfam" id="PF02522">
    <property type="entry name" value="Antibiotic_NAT"/>
    <property type="match status" value="1"/>
</dbReference>
<organism evidence="3 4">
    <name type="scientific">Parabacteroides distasonis</name>
    <dbReference type="NCBI Taxonomy" id="823"/>
    <lineage>
        <taxon>Bacteria</taxon>
        <taxon>Pseudomonadati</taxon>
        <taxon>Bacteroidota</taxon>
        <taxon>Bacteroidia</taxon>
        <taxon>Bacteroidales</taxon>
        <taxon>Tannerellaceae</taxon>
        <taxon>Parabacteroides</taxon>
    </lineage>
</organism>
<proteinExistence type="inferred from homology"/>